<feature type="region of interest" description="Disordered" evidence="7">
    <location>
        <begin position="1"/>
        <end position="35"/>
    </location>
</feature>
<organism evidence="9 10">
    <name type="scientific">Coprinellus micaceus</name>
    <name type="common">Glistening ink-cap mushroom</name>
    <name type="synonym">Coprinus micaceus</name>
    <dbReference type="NCBI Taxonomy" id="71717"/>
    <lineage>
        <taxon>Eukaryota</taxon>
        <taxon>Fungi</taxon>
        <taxon>Dikarya</taxon>
        <taxon>Basidiomycota</taxon>
        <taxon>Agaricomycotina</taxon>
        <taxon>Agaricomycetes</taxon>
        <taxon>Agaricomycetidae</taxon>
        <taxon>Agaricales</taxon>
        <taxon>Agaricineae</taxon>
        <taxon>Psathyrellaceae</taxon>
        <taxon>Coprinellus</taxon>
    </lineage>
</organism>
<feature type="region of interest" description="Disordered" evidence="7">
    <location>
        <begin position="57"/>
        <end position="94"/>
    </location>
</feature>
<keyword evidence="4" id="KW-0238">DNA-binding</keyword>
<dbReference type="InterPro" id="IPR003173">
    <property type="entry name" value="PC4_C"/>
</dbReference>
<keyword evidence="6" id="KW-0539">Nucleus</keyword>
<dbReference type="GO" id="GO:0060261">
    <property type="term" value="P:positive regulation of transcription initiation by RNA polymerase II"/>
    <property type="evidence" value="ECO:0007669"/>
    <property type="project" value="InterPro"/>
</dbReference>
<proteinExistence type="inferred from homology"/>
<name>A0A4Y7TW59_COPMI</name>
<dbReference type="InterPro" id="IPR045125">
    <property type="entry name" value="Sub1/Tcp4-like"/>
</dbReference>
<dbReference type="GO" id="GO:0005634">
    <property type="term" value="C:nucleus"/>
    <property type="evidence" value="ECO:0007669"/>
    <property type="project" value="UniProtKB-SubCell"/>
</dbReference>
<keyword evidence="5" id="KW-0804">Transcription</keyword>
<dbReference type="STRING" id="71717.A0A4Y7TW59"/>
<feature type="domain" description="Transcriptional coactivator p15 (PC4) C-terminal" evidence="8">
    <location>
        <begin position="108"/>
        <end position="158"/>
    </location>
</feature>
<dbReference type="Gene3D" id="2.30.31.10">
    <property type="entry name" value="Transcriptional Coactivator Pc4, Chain A"/>
    <property type="match status" value="1"/>
</dbReference>
<keyword evidence="3" id="KW-0805">Transcription regulation</keyword>
<gene>
    <name evidence="9" type="ORF">FA13DRAFT_1786174</name>
</gene>
<dbReference type="EMBL" id="QPFP01000003">
    <property type="protein sequence ID" value="TEB38387.1"/>
    <property type="molecule type" value="Genomic_DNA"/>
</dbReference>
<dbReference type="Proteomes" id="UP000298030">
    <property type="component" value="Unassembled WGS sequence"/>
</dbReference>
<evidence type="ECO:0000313" key="10">
    <source>
        <dbReference type="Proteomes" id="UP000298030"/>
    </source>
</evidence>
<reference evidence="9 10" key="1">
    <citation type="journal article" date="2019" name="Nat. Ecol. Evol.">
        <title>Megaphylogeny resolves global patterns of mushroom evolution.</title>
        <authorList>
            <person name="Varga T."/>
            <person name="Krizsan K."/>
            <person name="Foldi C."/>
            <person name="Dima B."/>
            <person name="Sanchez-Garcia M."/>
            <person name="Sanchez-Ramirez S."/>
            <person name="Szollosi G.J."/>
            <person name="Szarkandi J.G."/>
            <person name="Papp V."/>
            <person name="Albert L."/>
            <person name="Andreopoulos W."/>
            <person name="Angelini C."/>
            <person name="Antonin V."/>
            <person name="Barry K.W."/>
            <person name="Bougher N.L."/>
            <person name="Buchanan P."/>
            <person name="Buyck B."/>
            <person name="Bense V."/>
            <person name="Catcheside P."/>
            <person name="Chovatia M."/>
            <person name="Cooper J."/>
            <person name="Damon W."/>
            <person name="Desjardin D."/>
            <person name="Finy P."/>
            <person name="Geml J."/>
            <person name="Haridas S."/>
            <person name="Hughes K."/>
            <person name="Justo A."/>
            <person name="Karasinski D."/>
            <person name="Kautmanova I."/>
            <person name="Kiss B."/>
            <person name="Kocsube S."/>
            <person name="Kotiranta H."/>
            <person name="LaButti K.M."/>
            <person name="Lechner B.E."/>
            <person name="Liimatainen K."/>
            <person name="Lipzen A."/>
            <person name="Lukacs Z."/>
            <person name="Mihaltcheva S."/>
            <person name="Morgado L.N."/>
            <person name="Niskanen T."/>
            <person name="Noordeloos M.E."/>
            <person name="Ohm R.A."/>
            <person name="Ortiz-Santana B."/>
            <person name="Ovrebo C."/>
            <person name="Racz N."/>
            <person name="Riley R."/>
            <person name="Savchenko A."/>
            <person name="Shiryaev A."/>
            <person name="Soop K."/>
            <person name="Spirin V."/>
            <person name="Szebenyi C."/>
            <person name="Tomsovsky M."/>
            <person name="Tulloss R.E."/>
            <person name="Uehling J."/>
            <person name="Grigoriev I.V."/>
            <person name="Vagvolgyi C."/>
            <person name="Papp T."/>
            <person name="Martin F.M."/>
            <person name="Miettinen O."/>
            <person name="Hibbett D.S."/>
            <person name="Nagy L.G."/>
        </authorList>
    </citation>
    <scope>NUCLEOTIDE SEQUENCE [LARGE SCALE GENOMIC DNA]</scope>
    <source>
        <strain evidence="9 10">FP101781</strain>
    </source>
</reference>
<protein>
    <submittedName>
        <fullName evidence="9">PC4-domain-containing protein</fullName>
    </submittedName>
</protein>
<comment type="caution">
    <text evidence="9">The sequence shown here is derived from an EMBL/GenBank/DDBJ whole genome shotgun (WGS) entry which is preliminary data.</text>
</comment>
<evidence type="ECO:0000256" key="4">
    <source>
        <dbReference type="ARBA" id="ARBA00023125"/>
    </source>
</evidence>
<comment type="similarity">
    <text evidence="2">Belongs to the transcriptional coactivator PC4 family.</text>
</comment>
<dbReference type="PANTHER" id="PTHR13215">
    <property type="entry name" value="RNA POLYMERASE II TRANSCRIPTIONAL COACTIVATOR"/>
    <property type="match status" value="1"/>
</dbReference>
<dbReference type="SUPFAM" id="SSF54447">
    <property type="entry name" value="ssDNA-binding transcriptional regulator domain"/>
    <property type="match status" value="1"/>
</dbReference>
<dbReference type="AlphaFoldDB" id="A0A4Y7TW59"/>
<accession>A0A4Y7TW59</accession>
<dbReference type="InterPro" id="IPR009044">
    <property type="entry name" value="ssDNA-bd_transcriptional_reg"/>
</dbReference>
<comment type="subcellular location">
    <subcellularLocation>
        <location evidence="1">Nucleus</location>
    </subcellularLocation>
</comment>
<evidence type="ECO:0000256" key="2">
    <source>
        <dbReference type="ARBA" id="ARBA00009001"/>
    </source>
</evidence>
<evidence type="ECO:0000313" key="9">
    <source>
        <dbReference type="EMBL" id="TEB38387.1"/>
    </source>
</evidence>
<feature type="compositionally biased region" description="Basic residues" evidence="7">
    <location>
        <begin position="25"/>
        <end position="34"/>
    </location>
</feature>
<dbReference type="OrthoDB" id="2505440at2759"/>
<evidence type="ECO:0000259" key="8">
    <source>
        <dbReference type="Pfam" id="PF02229"/>
    </source>
</evidence>
<dbReference type="GO" id="GO:0003677">
    <property type="term" value="F:DNA binding"/>
    <property type="evidence" value="ECO:0007669"/>
    <property type="project" value="UniProtKB-KW"/>
</dbReference>
<evidence type="ECO:0000256" key="5">
    <source>
        <dbReference type="ARBA" id="ARBA00023163"/>
    </source>
</evidence>
<dbReference type="Pfam" id="PF02229">
    <property type="entry name" value="PC4"/>
    <property type="match status" value="1"/>
</dbReference>
<evidence type="ECO:0000256" key="7">
    <source>
        <dbReference type="SAM" id="MobiDB-lite"/>
    </source>
</evidence>
<dbReference type="GO" id="GO:0003713">
    <property type="term" value="F:transcription coactivator activity"/>
    <property type="evidence" value="ECO:0007669"/>
    <property type="project" value="InterPro"/>
</dbReference>
<sequence>MGKRKVSESEEGSAEYTSDSDPKTKTKAKAKGKQKVIPSIKVFIAVQATVYMELNAYQKPTKKQLDSESESASESGSESEDEGPIAKKAKRERACKFSRARKGDKYVDLGKKKRATVRSFKETLLLDIREFYDQGGEEKPGKKGISLTLEQWKELKAAANTIDGLLSDLAAKKK</sequence>
<evidence type="ECO:0000256" key="3">
    <source>
        <dbReference type="ARBA" id="ARBA00023015"/>
    </source>
</evidence>
<evidence type="ECO:0000256" key="1">
    <source>
        <dbReference type="ARBA" id="ARBA00004123"/>
    </source>
</evidence>
<keyword evidence="10" id="KW-1185">Reference proteome</keyword>
<feature type="compositionally biased region" description="Acidic residues" evidence="7">
    <location>
        <begin position="67"/>
        <end position="83"/>
    </location>
</feature>
<evidence type="ECO:0000256" key="6">
    <source>
        <dbReference type="ARBA" id="ARBA00023242"/>
    </source>
</evidence>